<keyword evidence="3" id="KW-0732">Signal</keyword>
<keyword evidence="2" id="KW-1133">Transmembrane helix</keyword>
<feature type="transmembrane region" description="Helical" evidence="2">
    <location>
        <begin position="197"/>
        <end position="216"/>
    </location>
</feature>
<evidence type="ECO:0000313" key="5">
    <source>
        <dbReference type="Proteomes" id="UP000598297"/>
    </source>
</evidence>
<keyword evidence="5" id="KW-1185">Reference proteome</keyword>
<proteinExistence type="predicted"/>
<feature type="region of interest" description="Disordered" evidence="1">
    <location>
        <begin position="147"/>
        <end position="199"/>
    </location>
</feature>
<feature type="signal peptide" evidence="3">
    <location>
        <begin position="1"/>
        <end position="29"/>
    </location>
</feature>
<evidence type="ECO:0000256" key="3">
    <source>
        <dbReference type="SAM" id="SignalP"/>
    </source>
</evidence>
<evidence type="ECO:0000256" key="2">
    <source>
        <dbReference type="SAM" id="Phobius"/>
    </source>
</evidence>
<dbReference type="Proteomes" id="UP000598297">
    <property type="component" value="Unassembled WGS sequence"/>
</dbReference>
<protein>
    <recommendedName>
        <fullName evidence="6">Lipoprotein</fullName>
    </recommendedName>
</protein>
<reference evidence="4" key="1">
    <citation type="submission" date="2020-01" db="EMBL/GenBank/DDBJ databases">
        <title>Whole-genome analyses of novel actinobacteria.</title>
        <authorList>
            <person name="Sahin N."/>
        </authorList>
    </citation>
    <scope>NUCLEOTIDE SEQUENCE</scope>
    <source>
        <strain evidence="4">YC537</strain>
    </source>
</reference>
<dbReference type="GO" id="GO:0043448">
    <property type="term" value="P:alkane catabolic process"/>
    <property type="evidence" value="ECO:0007669"/>
    <property type="project" value="TreeGrafter"/>
</dbReference>
<dbReference type="InterPro" id="IPR005297">
    <property type="entry name" value="Lipoprotein_repeat"/>
</dbReference>
<evidence type="ECO:0008006" key="6">
    <source>
        <dbReference type="Google" id="ProtNLM"/>
    </source>
</evidence>
<dbReference type="PANTHER" id="PTHR39335">
    <property type="entry name" value="BLL4220 PROTEIN"/>
    <property type="match status" value="1"/>
</dbReference>
<dbReference type="Pfam" id="PF03640">
    <property type="entry name" value="Lipoprotein_15"/>
    <property type="match status" value="1"/>
</dbReference>
<feature type="chain" id="PRO_5038636484" description="Lipoprotein" evidence="3">
    <location>
        <begin position="30"/>
        <end position="233"/>
    </location>
</feature>
<keyword evidence="2" id="KW-0472">Membrane</keyword>
<name>A0A964UJK4_9ACTN</name>
<dbReference type="EMBL" id="JAAAHS010000009">
    <property type="protein sequence ID" value="NBE50354.1"/>
    <property type="molecule type" value="Genomic_DNA"/>
</dbReference>
<dbReference type="PANTHER" id="PTHR39335:SF1">
    <property type="entry name" value="BLL4220 PROTEIN"/>
    <property type="match status" value="1"/>
</dbReference>
<sequence>MTGHAAPRIATLGTLAAALLLAVSAPGAAAVDQPTEPGELTLIDTPDGQVLADKDGNPLYLRDADKADTPGCTGDCAANWPAAIGYPTKAAGVTGETAQTEEKAEGTEQPQVIYETHPLYYFKNDKPNEPQGQNVKGWSLIGANGDAVKPGSGTGESVAPYGSVSQSDGASPSGAAGGGAPHSVRNAADEHPEAGPLALGSAAVAAGAGTVGLALLRRRRERGDASGPADGPS</sequence>
<gene>
    <name evidence="4" type="ORF">GUY60_02690</name>
</gene>
<dbReference type="RefSeq" id="WP_161693326.1">
    <property type="nucleotide sequence ID" value="NZ_JAAAHS010000009.1"/>
</dbReference>
<dbReference type="OrthoDB" id="597632at2"/>
<comment type="caution">
    <text evidence="4">The sequence shown here is derived from an EMBL/GenBank/DDBJ whole genome shotgun (WGS) entry which is preliminary data.</text>
</comment>
<dbReference type="AlphaFoldDB" id="A0A964UJK4"/>
<evidence type="ECO:0000256" key="1">
    <source>
        <dbReference type="SAM" id="MobiDB-lite"/>
    </source>
</evidence>
<organism evidence="4 5">
    <name type="scientific">Streptomyces boluensis</name>
    <dbReference type="NCBI Taxonomy" id="1775135"/>
    <lineage>
        <taxon>Bacteria</taxon>
        <taxon>Bacillati</taxon>
        <taxon>Actinomycetota</taxon>
        <taxon>Actinomycetes</taxon>
        <taxon>Kitasatosporales</taxon>
        <taxon>Streptomycetaceae</taxon>
        <taxon>Streptomyces</taxon>
    </lineage>
</organism>
<keyword evidence="2" id="KW-0812">Transmembrane</keyword>
<evidence type="ECO:0000313" key="4">
    <source>
        <dbReference type="EMBL" id="NBE50354.1"/>
    </source>
</evidence>
<accession>A0A964UJK4</accession>